<gene>
    <name evidence="2" type="ORF">SO802_010980</name>
</gene>
<feature type="region of interest" description="Disordered" evidence="1">
    <location>
        <begin position="50"/>
        <end position="83"/>
    </location>
</feature>
<reference evidence="2 3" key="1">
    <citation type="submission" date="2024-01" db="EMBL/GenBank/DDBJ databases">
        <title>A telomere-to-telomere, gap-free genome of sweet tea (Lithocarpus litseifolius).</title>
        <authorList>
            <person name="Zhou J."/>
        </authorList>
    </citation>
    <scope>NUCLEOTIDE SEQUENCE [LARGE SCALE GENOMIC DNA]</scope>
    <source>
        <strain evidence="2">Zhou-2022a</strain>
        <tissue evidence="2">Leaf</tissue>
    </source>
</reference>
<proteinExistence type="predicted"/>
<dbReference type="Proteomes" id="UP001459277">
    <property type="component" value="Unassembled WGS sequence"/>
</dbReference>
<comment type="caution">
    <text evidence="2">The sequence shown here is derived from an EMBL/GenBank/DDBJ whole genome shotgun (WGS) entry which is preliminary data.</text>
</comment>
<feature type="compositionally biased region" description="Low complexity" evidence="1">
    <location>
        <begin position="50"/>
        <end position="82"/>
    </location>
</feature>
<organism evidence="2 3">
    <name type="scientific">Lithocarpus litseifolius</name>
    <dbReference type="NCBI Taxonomy" id="425828"/>
    <lineage>
        <taxon>Eukaryota</taxon>
        <taxon>Viridiplantae</taxon>
        <taxon>Streptophyta</taxon>
        <taxon>Embryophyta</taxon>
        <taxon>Tracheophyta</taxon>
        <taxon>Spermatophyta</taxon>
        <taxon>Magnoliopsida</taxon>
        <taxon>eudicotyledons</taxon>
        <taxon>Gunneridae</taxon>
        <taxon>Pentapetalae</taxon>
        <taxon>rosids</taxon>
        <taxon>fabids</taxon>
        <taxon>Fagales</taxon>
        <taxon>Fagaceae</taxon>
        <taxon>Lithocarpus</taxon>
    </lineage>
</organism>
<accession>A0AAW2DIC6</accession>
<evidence type="ECO:0000313" key="2">
    <source>
        <dbReference type="EMBL" id="KAL0009478.1"/>
    </source>
</evidence>
<evidence type="ECO:0000313" key="3">
    <source>
        <dbReference type="Proteomes" id="UP001459277"/>
    </source>
</evidence>
<dbReference type="AlphaFoldDB" id="A0AAW2DIC6"/>
<name>A0AAW2DIC6_9ROSI</name>
<evidence type="ECO:0000256" key="1">
    <source>
        <dbReference type="SAM" id="MobiDB-lite"/>
    </source>
</evidence>
<keyword evidence="3" id="KW-1185">Reference proteome</keyword>
<dbReference type="EMBL" id="JAZDWU010000003">
    <property type="protein sequence ID" value="KAL0009478.1"/>
    <property type="molecule type" value="Genomic_DNA"/>
</dbReference>
<sequence>MDIGDGLCKVVATRVACKLPPRSALNLGFSTLRLRIDLGVDKEWWKRRISVSGESESGRSSSNSMESTGSTKQQQKQKQQQQAKEWWLLVLHPQQEKANAE</sequence>
<protein>
    <submittedName>
        <fullName evidence="2">Uncharacterized protein</fullName>
    </submittedName>
</protein>